<reference evidence="3" key="1">
    <citation type="journal article" date="2020" name="Stud. Mycol.">
        <title>101 Dothideomycetes genomes: a test case for predicting lifestyles and emergence of pathogens.</title>
        <authorList>
            <person name="Haridas S."/>
            <person name="Albert R."/>
            <person name="Binder M."/>
            <person name="Bloem J."/>
            <person name="Labutti K."/>
            <person name="Salamov A."/>
            <person name="Andreopoulos B."/>
            <person name="Baker S."/>
            <person name="Barry K."/>
            <person name="Bills G."/>
            <person name="Bluhm B."/>
            <person name="Cannon C."/>
            <person name="Castanera R."/>
            <person name="Culley D."/>
            <person name="Daum C."/>
            <person name="Ezra D."/>
            <person name="Gonzalez J."/>
            <person name="Henrissat B."/>
            <person name="Kuo A."/>
            <person name="Liang C."/>
            <person name="Lipzen A."/>
            <person name="Lutzoni F."/>
            <person name="Magnuson J."/>
            <person name="Mondo S."/>
            <person name="Nolan M."/>
            <person name="Ohm R."/>
            <person name="Pangilinan J."/>
            <person name="Park H.-J."/>
            <person name="Ramirez L."/>
            <person name="Alfaro M."/>
            <person name="Sun H."/>
            <person name="Tritt A."/>
            <person name="Yoshinaga Y."/>
            <person name="Zwiers L.-H."/>
            <person name="Turgeon B."/>
            <person name="Goodwin S."/>
            <person name="Spatafora J."/>
            <person name="Crous P."/>
            <person name="Grigoriev I."/>
        </authorList>
    </citation>
    <scope>NUCLEOTIDE SEQUENCE</scope>
    <source>
        <strain evidence="3">CBS 473.64</strain>
    </source>
</reference>
<name>A0A6A6RMR3_9PLEO</name>
<evidence type="ECO:0000313" key="3">
    <source>
        <dbReference type="EMBL" id="KAF2636455.1"/>
    </source>
</evidence>
<feature type="compositionally biased region" description="Basic and acidic residues" evidence="1">
    <location>
        <begin position="33"/>
        <end position="48"/>
    </location>
</feature>
<dbReference type="Proteomes" id="UP000799753">
    <property type="component" value="Unassembled WGS sequence"/>
</dbReference>
<dbReference type="OrthoDB" id="4491197at2759"/>
<keyword evidence="2" id="KW-0732">Signal</keyword>
<evidence type="ECO:0000256" key="1">
    <source>
        <dbReference type="SAM" id="MobiDB-lite"/>
    </source>
</evidence>
<organism evidence="3 4">
    <name type="scientific">Massarina eburnea CBS 473.64</name>
    <dbReference type="NCBI Taxonomy" id="1395130"/>
    <lineage>
        <taxon>Eukaryota</taxon>
        <taxon>Fungi</taxon>
        <taxon>Dikarya</taxon>
        <taxon>Ascomycota</taxon>
        <taxon>Pezizomycotina</taxon>
        <taxon>Dothideomycetes</taxon>
        <taxon>Pleosporomycetidae</taxon>
        <taxon>Pleosporales</taxon>
        <taxon>Massarineae</taxon>
        <taxon>Massarinaceae</taxon>
        <taxon>Massarina</taxon>
    </lineage>
</organism>
<feature type="compositionally biased region" description="Low complexity" evidence="1">
    <location>
        <begin position="21"/>
        <end position="30"/>
    </location>
</feature>
<gene>
    <name evidence="3" type="ORF">P280DRAFT_522089</name>
</gene>
<dbReference type="AlphaFoldDB" id="A0A6A6RMR3"/>
<evidence type="ECO:0008006" key="5">
    <source>
        <dbReference type="Google" id="ProtNLM"/>
    </source>
</evidence>
<evidence type="ECO:0000313" key="4">
    <source>
        <dbReference type="Proteomes" id="UP000799753"/>
    </source>
</evidence>
<accession>A0A6A6RMR3</accession>
<evidence type="ECO:0000256" key="2">
    <source>
        <dbReference type="SAM" id="SignalP"/>
    </source>
</evidence>
<feature type="region of interest" description="Disordered" evidence="1">
    <location>
        <begin position="21"/>
        <end position="48"/>
    </location>
</feature>
<sequence>MQFINIVLPLLVAVATAAPTQSTSTTQDAPSRIVEKRSTKYTDTVNPDKPHMSYESQCIKKKDYDAVWAYNVVIQNAKKYTKGGCGSGFLDNLHGQGCTITNWGCNYATDSSGMDFMEANFQGDLGCDGGDVGSAIWKAFGHLKGIDCVDYDSISGGDLPPVDLPVGV</sequence>
<feature type="signal peptide" evidence="2">
    <location>
        <begin position="1"/>
        <end position="17"/>
    </location>
</feature>
<protein>
    <recommendedName>
        <fullName evidence="5">Ecp2 effector protein domain-containing protein</fullName>
    </recommendedName>
</protein>
<proteinExistence type="predicted"/>
<dbReference type="EMBL" id="MU006798">
    <property type="protein sequence ID" value="KAF2636455.1"/>
    <property type="molecule type" value="Genomic_DNA"/>
</dbReference>
<keyword evidence="4" id="KW-1185">Reference proteome</keyword>
<feature type="chain" id="PRO_5025524124" description="Ecp2 effector protein domain-containing protein" evidence="2">
    <location>
        <begin position="18"/>
        <end position="168"/>
    </location>
</feature>